<dbReference type="EMBL" id="BLAL01000218">
    <property type="protein sequence ID" value="GES92973.1"/>
    <property type="molecule type" value="Genomic_DNA"/>
</dbReference>
<sequence length="372" mass="43405">MEFVPYAEFKNIEFIAEGGFSKIYKAIWIDGPITWEIEKRMYNRDGNKTIVLKEINNSKNISSKELNELIIYCSLRKTYTNDINRYYGITQYPVTLNYVLITDYYDLGDLTHYIKNKFFSITWIEKLARLLNIAFGLTELHNDNIIHKDFHSGNILISSNIAKSLAAISDFGLSKSSLNNDDDNEIYGIIPYVAPEVLQGQKYTKASDIYSFGMIMWELMTGRRPFWDRNHDVDLIIEICDGIRPPIVTNAPEGYIKLMKKCWHSDPNKRPSAYDIWDTFNQRYGEEKIISLSTMIKSANFERSLRSQNFTLELKKRKLNDNLIDEDDNNDKIIIKIESLENKITDYLTKELEFDIEDKGAEYVTRDIGFDI</sequence>
<keyword evidence="2" id="KW-0808">Transferase</keyword>
<proteinExistence type="predicted"/>
<dbReference type="GO" id="GO:0005524">
    <property type="term" value="F:ATP binding"/>
    <property type="evidence" value="ECO:0007669"/>
    <property type="project" value="InterPro"/>
</dbReference>
<dbReference type="Gene3D" id="1.10.510.10">
    <property type="entry name" value="Transferase(Phosphotransferase) domain 1"/>
    <property type="match status" value="1"/>
</dbReference>
<dbReference type="InterPro" id="IPR051681">
    <property type="entry name" value="Ser/Thr_Kinases-Pseudokinases"/>
</dbReference>
<organism evidence="2 3">
    <name type="scientific">Rhizophagus clarus</name>
    <dbReference type="NCBI Taxonomy" id="94130"/>
    <lineage>
        <taxon>Eukaryota</taxon>
        <taxon>Fungi</taxon>
        <taxon>Fungi incertae sedis</taxon>
        <taxon>Mucoromycota</taxon>
        <taxon>Glomeromycotina</taxon>
        <taxon>Glomeromycetes</taxon>
        <taxon>Glomerales</taxon>
        <taxon>Glomeraceae</taxon>
        <taxon>Rhizophagus</taxon>
    </lineage>
</organism>
<gene>
    <name evidence="2" type="ORF">RCL2_001973300</name>
</gene>
<keyword evidence="2" id="KW-0418">Kinase</keyword>
<evidence type="ECO:0000313" key="3">
    <source>
        <dbReference type="Proteomes" id="UP000615446"/>
    </source>
</evidence>
<dbReference type="PANTHER" id="PTHR44329">
    <property type="entry name" value="SERINE/THREONINE-PROTEIN KINASE TNNI3K-RELATED"/>
    <property type="match status" value="1"/>
</dbReference>
<dbReference type="InterPro" id="IPR001245">
    <property type="entry name" value="Ser-Thr/Tyr_kinase_cat_dom"/>
</dbReference>
<dbReference type="PRINTS" id="PR00109">
    <property type="entry name" value="TYRKINASE"/>
</dbReference>
<dbReference type="Pfam" id="PF07714">
    <property type="entry name" value="PK_Tyr_Ser-Thr"/>
    <property type="match status" value="1"/>
</dbReference>
<comment type="caution">
    <text evidence="2">The sequence shown here is derived from an EMBL/GenBank/DDBJ whole genome shotgun (WGS) entry which is preliminary data.</text>
</comment>
<dbReference type="PROSITE" id="PS50011">
    <property type="entry name" value="PROTEIN_KINASE_DOM"/>
    <property type="match status" value="1"/>
</dbReference>
<protein>
    <submittedName>
        <fullName evidence="2">Kinase-like domain-containing protein</fullName>
    </submittedName>
</protein>
<feature type="domain" description="Protein kinase" evidence="1">
    <location>
        <begin position="9"/>
        <end position="284"/>
    </location>
</feature>
<dbReference type="OrthoDB" id="544350at2759"/>
<name>A0A8H3QUS3_9GLOM</name>
<evidence type="ECO:0000313" key="2">
    <source>
        <dbReference type="EMBL" id="GES92973.1"/>
    </source>
</evidence>
<dbReference type="InterPro" id="IPR000719">
    <property type="entry name" value="Prot_kinase_dom"/>
</dbReference>
<evidence type="ECO:0000259" key="1">
    <source>
        <dbReference type="PROSITE" id="PS50011"/>
    </source>
</evidence>
<accession>A0A8H3QUS3</accession>
<dbReference type="AlphaFoldDB" id="A0A8H3QUS3"/>
<dbReference type="SUPFAM" id="SSF56112">
    <property type="entry name" value="Protein kinase-like (PK-like)"/>
    <property type="match status" value="1"/>
</dbReference>
<dbReference type="InterPro" id="IPR011009">
    <property type="entry name" value="Kinase-like_dom_sf"/>
</dbReference>
<reference evidence="2" key="1">
    <citation type="submission" date="2019-10" db="EMBL/GenBank/DDBJ databases">
        <title>Conservation and host-specific expression of non-tandemly repeated heterogenous ribosome RNA gene in arbuscular mycorrhizal fungi.</title>
        <authorList>
            <person name="Maeda T."/>
            <person name="Kobayashi Y."/>
            <person name="Nakagawa T."/>
            <person name="Ezawa T."/>
            <person name="Yamaguchi K."/>
            <person name="Bino T."/>
            <person name="Nishimoto Y."/>
            <person name="Shigenobu S."/>
            <person name="Kawaguchi M."/>
        </authorList>
    </citation>
    <scope>NUCLEOTIDE SEQUENCE</scope>
    <source>
        <strain evidence="2">HR1</strain>
    </source>
</reference>
<dbReference type="Proteomes" id="UP000615446">
    <property type="component" value="Unassembled WGS sequence"/>
</dbReference>
<dbReference type="GO" id="GO:0004674">
    <property type="term" value="F:protein serine/threonine kinase activity"/>
    <property type="evidence" value="ECO:0007669"/>
    <property type="project" value="TreeGrafter"/>
</dbReference>